<dbReference type="InterPro" id="IPR014710">
    <property type="entry name" value="RmlC-like_jellyroll"/>
</dbReference>
<proteinExistence type="predicted"/>
<dbReference type="Gene3D" id="1.10.10.60">
    <property type="entry name" value="Homeodomain-like"/>
    <property type="match status" value="2"/>
</dbReference>
<dbReference type="GO" id="GO:0043565">
    <property type="term" value="F:sequence-specific DNA binding"/>
    <property type="evidence" value="ECO:0007669"/>
    <property type="project" value="InterPro"/>
</dbReference>
<dbReference type="OrthoDB" id="1410704at2"/>
<dbReference type="PATRIC" id="fig|1300343.5.peg.367"/>
<feature type="domain" description="HTH araC/xylS-type" evidence="4">
    <location>
        <begin position="175"/>
        <end position="274"/>
    </location>
</feature>
<evidence type="ECO:0000313" key="5">
    <source>
        <dbReference type="EMBL" id="KGO06701.1"/>
    </source>
</evidence>
<dbReference type="InterPro" id="IPR003313">
    <property type="entry name" value="AraC-bd"/>
</dbReference>
<comment type="caution">
    <text evidence="5">The sequence shown here is derived from an EMBL/GenBank/DDBJ whole genome shotgun (WGS) entry which is preliminary data.</text>
</comment>
<dbReference type="GO" id="GO:0003700">
    <property type="term" value="F:DNA-binding transcription factor activity"/>
    <property type="evidence" value="ECO:0007669"/>
    <property type="project" value="InterPro"/>
</dbReference>
<dbReference type="PANTHER" id="PTHR43280">
    <property type="entry name" value="ARAC-FAMILY TRANSCRIPTIONAL REGULATOR"/>
    <property type="match status" value="1"/>
</dbReference>
<dbReference type="Gene3D" id="2.60.120.10">
    <property type="entry name" value="Jelly Rolls"/>
    <property type="match status" value="1"/>
</dbReference>
<reference evidence="5 6" key="1">
    <citation type="submission" date="2014-10" db="EMBL/GenBank/DDBJ databases">
        <title>Draft genome sequence of the proteorhodopsin-containing marine bacterium Dokdonia donghaensis.</title>
        <authorList>
            <person name="Gomez-Consarnau L."/>
            <person name="Gonzalez J.M."/>
            <person name="Riedel T."/>
            <person name="Jaenicke S."/>
            <person name="Wagner-Doebler I."/>
            <person name="Fuhrman J.A."/>
        </authorList>
    </citation>
    <scope>NUCLEOTIDE SEQUENCE [LARGE SCALE GENOMIC DNA]</scope>
    <source>
        <strain evidence="5 6">DSW-1</strain>
    </source>
</reference>
<sequence length="275" mass="30602">MKVLPFKIPKPTNAAILFQVDEGVLYNSLHNHEEVQISFIKEGSGTLFAGDAIHSFAKGDIIVLGSHQPHVFNSDGKQAKMHTMFFSLASFGDTFLALDEGKGIVDFYAFAKAGFKTSITPDIAALFNYIATAKGIYKLGYFIDIITALKVAKHTPLSEFIYERHISEKDGKRMSAIFDFTLSNYHQDITLAQLAALTALTPHGFCKYFKQRTNKTYFTFLTEVRISKACTYLATDSDLTIGTIADLCGYKTLSHFNKSFKSIKGITPTVFRKAK</sequence>
<accession>A0A0A2GWJ5</accession>
<evidence type="ECO:0000256" key="1">
    <source>
        <dbReference type="ARBA" id="ARBA00023015"/>
    </source>
</evidence>
<keyword evidence="3" id="KW-0804">Transcription</keyword>
<keyword evidence="6" id="KW-1185">Reference proteome</keyword>
<dbReference type="AlphaFoldDB" id="A0A0A2GWJ5"/>
<dbReference type="PANTHER" id="PTHR43280:SF2">
    <property type="entry name" value="HTH-TYPE TRANSCRIPTIONAL REGULATOR EXSA"/>
    <property type="match status" value="1"/>
</dbReference>
<dbReference type="Pfam" id="PF02311">
    <property type="entry name" value="AraC_binding"/>
    <property type="match status" value="1"/>
</dbReference>
<dbReference type="EMBL" id="JSAQ01000001">
    <property type="protein sequence ID" value="KGO06701.1"/>
    <property type="molecule type" value="Genomic_DNA"/>
</dbReference>
<evidence type="ECO:0000256" key="2">
    <source>
        <dbReference type="ARBA" id="ARBA00023125"/>
    </source>
</evidence>
<gene>
    <name evidence="5" type="ORF">NV36_07485</name>
</gene>
<dbReference type="InterPro" id="IPR018060">
    <property type="entry name" value="HTH_AraC"/>
</dbReference>
<dbReference type="SUPFAM" id="SSF51182">
    <property type="entry name" value="RmlC-like cupins"/>
    <property type="match status" value="1"/>
</dbReference>
<keyword evidence="1" id="KW-0805">Transcription regulation</keyword>
<name>A0A0A2GWJ5_9FLAO</name>
<keyword evidence="2" id="KW-0238">DNA-binding</keyword>
<dbReference type="Proteomes" id="UP000030140">
    <property type="component" value="Unassembled WGS sequence"/>
</dbReference>
<dbReference type="KEGG" id="ddo:I597_0364"/>
<dbReference type="InterPro" id="IPR009057">
    <property type="entry name" value="Homeodomain-like_sf"/>
</dbReference>
<evidence type="ECO:0000313" key="6">
    <source>
        <dbReference type="Proteomes" id="UP000030140"/>
    </source>
</evidence>
<dbReference type="Pfam" id="PF12833">
    <property type="entry name" value="HTH_18"/>
    <property type="match status" value="1"/>
</dbReference>
<dbReference type="SMART" id="SM00342">
    <property type="entry name" value="HTH_ARAC"/>
    <property type="match status" value="1"/>
</dbReference>
<dbReference type="RefSeq" id="WP_035325859.1">
    <property type="nucleotide sequence ID" value="NZ_CP015125.1"/>
</dbReference>
<dbReference type="PROSITE" id="PS00041">
    <property type="entry name" value="HTH_ARAC_FAMILY_1"/>
    <property type="match status" value="1"/>
</dbReference>
<protein>
    <recommendedName>
        <fullName evidence="4">HTH araC/xylS-type domain-containing protein</fullName>
    </recommendedName>
</protein>
<dbReference type="InterPro" id="IPR018062">
    <property type="entry name" value="HTH_AraC-typ_CS"/>
</dbReference>
<evidence type="ECO:0000259" key="4">
    <source>
        <dbReference type="PROSITE" id="PS01124"/>
    </source>
</evidence>
<dbReference type="SUPFAM" id="SSF46689">
    <property type="entry name" value="Homeodomain-like"/>
    <property type="match status" value="2"/>
</dbReference>
<evidence type="ECO:0000256" key="3">
    <source>
        <dbReference type="ARBA" id="ARBA00023163"/>
    </source>
</evidence>
<organism evidence="5 6">
    <name type="scientific">Dokdonia donghaensis DSW-1</name>
    <dbReference type="NCBI Taxonomy" id="1300343"/>
    <lineage>
        <taxon>Bacteria</taxon>
        <taxon>Pseudomonadati</taxon>
        <taxon>Bacteroidota</taxon>
        <taxon>Flavobacteriia</taxon>
        <taxon>Flavobacteriales</taxon>
        <taxon>Flavobacteriaceae</taxon>
        <taxon>Dokdonia</taxon>
    </lineage>
</organism>
<dbReference type="InterPro" id="IPR011051">
    <property type="entry name" value="RmlC_Cupin_sf"/>
</dbReference>
<dbReference type="PROSITE" id="PS01124">
    <property type="entry name" value="HTH_ARAC_FAMILY_2"/>
    <property type="match status" value="1"/>
</dbReference>